<organism evidence="2 3">
    <name type="scientific">Streptomyces qinzhouensis</name>
    <dbReference type="NCBI Taxonomy" id="2599401"/>
    <lineage>
        <taxon>Bacteria</taxon>
        <taxon>Bacillati</taxon>
        <taxon>Actinomycetota</taxon>
        <taxon>Actinomycetes</taxon>
        <taxon>Kitasatosporales</taxon>
        <taxon>Streptomycetaceae</taxon>
        <taxon>Streptomyces</taxon>
    </lineage>
</organism>
<dbReference type="EMBL" id="CP042266">
    <property type="protein sequence ID" value="QDY78093.1"/>
    <property type="molecule type" value="Genomic_DNA"/>
</dbReference>
<dbReference type="KEGG" id="sqz:FQU76_18120"/>
<dbReference type="AlphaFoldDB" id="A0A5B8JKP6"/>
<evidence type="ECO:0000313" key="3">
    <source>
        <dbReference type="Proteomes" id="UP000320580"/>
    </source>
</evidence>
<sequence length="74" mass="8243">MTTPPADERPLRPEVEQGYQDEFRAPVNAVVRFCRMVADEHSHRGTWSPRGNAPDHYELIAQAAATSSPRSALP</sequence>
<dbReference type="OrthoDB" id="4240854at2"/>
<feature type="compositionally biased region" description="Basic and acidic residues" evidence="1">
    <location>
        <begin position="1"/>
        <end position="15"/>
    </location>
</feature>
<accession>A0A5B8JKP6</accession>
<keyword evidence="3" id="KW-1185">Reference proteome</keyword>
<gene>
    <name evidence="2" type="ORF">FQU76_18120</name>
</gene>
<feature type="region of interest" description="Disordered" evidence="1">
    <location>
        <begin position="1"/>
        <end position="20"/>
    </location>
</feature>
<reference evidence="2 3" key="1">
    <citation type="submission" date="2019-07" db="EMBL/GenBank/DDBJ databases">
        <authorList>
            <person name="Zhu P."/>
        </authorList>
    </citation>
    <scope>NUCLEOTIDE SEQUENCE [LARGE SCALE GENOMIC DNA]</scope>
    <source>
        <strain evidence="2 3">SSL-25</strain>
    </source>
</reference>
<dbReference type="Proteomes" id="UP000320580">
    <property type="component" value="Chromosome"/>
</dbReference>
<protein>
    <submittedName>
        <fullName evidence="2">Uncharacterized protein</fullName>
    </submittedName>
</protein>
<name>A0A5B8JKP6_9ACTN</name>
<proteinExistence type="predicted"/>
<evidence type="ECO:0000256" key="1">
    <source>
        <dbReference type="SAM" id="MobiDB-lite"/>
    </source>
</evidence>
<evidence type="ECO:0000313" key="2">
    <source>
        <dbReference type="EMBL" id="QDY78093.1"/>
    </source>
</evidence>
<dbReference type="RefSeq" id="WP_146481415.1">
    <property type="nucleotide sequence ID" value="NZ_CP042266.1"/>
</dbReference>